<reference evidence="11" key="2">
    <citation type="journal article" date="2016" name="Int. J. Syst. Evol. Microbiol.">
        <title>Complete genome sequence and cell structure of Limnochorda pilosa, a Gram-negative spore-former within the phylum Firmicutes.</title>
        <authorList>
            <person name="Watanabe M."/>
            <person name="Kojima H."/>
            <person name="Fukui M."/>
        </authorList>
    </citation>
    <scope>NUCLEOTIDE SEQUENCE [LARGE SCALE GENOMIC DNA]</scope>
    <source>
        <strain evidence="11">HC45</strain>
    </source>
</reference>
<feature type="binding site" evidence="7">
    <location>
        <position position="10"/>
    </location>
    <ligand>
        <name>Mn(2+)</name>
        <dbReference type="ChEBI" id="CHEBI:29035"/>
    </ligand>
</feature>
<dbReference type="Pfam" id="PF07836">
    <property type="entry name" value="DmpG_comm"/>
    <property type="match status" value="1"/>
</dbReference>
<keyword evidence="2 7" id="KW-0479">Metal-binding</keyword>
<dbReference type="InterPro" id="IPR050073">
    <property type="entry name" value="2-IPM_HCS-like"/>
</dbReference>
<dbReference type="PATRIC" id="fig|1555112.3.peg.2216"/>
<dbReference type="InterPro" id="IPR012425">
    <property type="entry name" value="DmpG_comm"/>
</dbReference>
<dbReference type="PANTHER" id="PTHR10277">
    <property type="entry name" value="HOMOCITRATE SYNTHASE-RELATED"/>
    <property type="match status" value="1"/>
</dbReference>
<dbReference type="Gene3D" id="1.10.8.60">
    <property type="match status" value="1"/>
</dbReference>
<dbReference type="Gene3D" id="3.20.20.70">
    <property type="entry name" value="Aldolase class I"/>
    <property type="match status" value="1"/>
</dbReference>
<evidence type="ECO:0000313" key="10">
    <source>
        <dbReference type="EMBL" id="BAS28014.1"/>
    </source>
</evidence>
<comment type="catalytic activity">
    <reaction evidence="6">
        <text>(S)-4-hydroxy-2-oxohexanoate = propanal + pyruvate</text>
        <dbReference type="Rhea" id="RHEA:36003"/>
        <dbReference type="ChEBI" id="CHEBI:15361"/>
        <dbReference type="ChEBI" id="CHEBI:17153"/>
        <dbReference type="ChEBI" id="CHEBI:73142"/>
        <dbReference type="EC" id="4.1.3.43"/>
    </reaction>
    <physiologicalReaction direction="left-to-right" evidence="6">
        <dbReference type="Rhea" id="RHEA:36004"/>
    </physiologicalReaction>
</comment>
<dbReference type="InterPro" id="IPR013785">
    <property type="entry name" value="Aldolase_TIM"/>
</dbReference>
<dbReference type="Proteomes" id="UP000065807">
    <property type="component" value="Chromosome"/>
</dbReference>
<dbReference type="AlphaFoldDB" id="A0A0K2SMF6"/>
<feature type="binding site" evidence="7">
    <location>
        <position position="190"/>
    </location>
    <ligand>
        <name>substrate</name>
    </ligand>
</feature>
<comment type="similarity">
    <text evidence="1 7">Belongs to the 4-hydroxy-2-oxovalerate aldolase family.</text>
</comment>
<organism evidence="10 11">
    <name type="scientific">Limnochorda pilosa</name>
    <dbReference type="NCBI Taxonomy" id="1555112"/>
    <lineage>
        <taxon>Bacteria</taxon>
        <taxon>Bacillati</taxon>
        <taxon>Bacillota</taxon>
        <taxon>Limnochordia</taxon>
        <taxon>Limnochordales</taxon>
        <taxon>Limnochordaceae</taxon>
        <taxon>Limnochorda</taxon>
    </lineage>
</organism>
<dbReference type="CDD" id="cd07943">
    <property type="entry name" value="DRE_TIM_HOA"/>
    <property type="match status" value="1"/>
</dbReference>
<feature type="active site" description="Proton acceptor" evidence="7">
    <location>
        <position position="13"/>
    </location>
</feature>
<evidence type="ECO:0000256" key="5">
    <source>
        <dbReference type="ARBA" id="ARBA00023239"/>
    </source>
</evidence>
<feature type="binding site" evidence="7">
    <location>
        <position position="281"/>
    </location>
    <ligand>
        <name>substrate</name>
    </ligand>
</feature>
<dbReference type="HAMAP" id="MF_01656">
    <property type="entry name" value="HOA"/>
    <property type="match status" value="1"/>
</dbReference>
<dbReference type="GO" id="GO:0009098">
    <property type="term" value="P:L-leucine biosynthetic process"/>
    <property type="evidence" value="ECO:0007669"/>
    <property type="project" value="TreeGrafter"/>
</dbReference>
<comment type="catalytic activity">
    <reaction evidence="7">
        <text>(S)-4-hydroxy-2-oxopentanoate = acetaldehyde + pyruvate</text>
        <dbReference type="Rhea" id="RHEA:22624"/>
        <dbReference type="ChEBI" id="CHEBI:15343"/>
        <dbReference type="ChEBI" id="CHEBI:15361"/>
        <dbReference type="ChEBI" id="CHEBI:73143"/>
        <dbReference type="EC" id="4.1.3.39"/>
    </reaction>
</comment>
<dbReference type="GO" id="GO:0008701">
    <property type="term" value="F:4-hydroxy-2-oxovalerate aldolase activity"/>
    <property type="evidence" value="ECO:0007669"/>
    <property type="project" value="UniProtKB-UniRule"/>
</dbReference>
<dbReference type="GO" id="GO:0030145">
    <property type="term" value="F:manganese ion binding"/>
    <property type="evidence" value="ECO:0007669"/>
    <property type="project" value="UniProtKB-UniRule"/>
</dbReference>
<evidence type="ECO:0000259" key="9">
    <source>
        <dbReference type="PROSITE" id="PS50991"/>
    </source>
</evidence>
<gene>
    <name evidence="10" type="ORF">LIP_2173</name>
</gene>
<dbReference type="SUPFAM" id="SSF89000">
    <property type="entry name" value="post-HMGL domain-like"/>
    <property type="match status" value="1"/>
</dbReference>
<dbReference type="GO" id="GO:0003852">
    <property type="term" value="F:2-isopropylmalate synthase activity"/>
    <property type="evidence" value="ECO:0007669"/>
    <property type="project" value="TreeGrafter"/>
</dbReference>
<dbReference type="Pfam" id="PF00682">
    <property type="entry name" value="HMGL-like"/>
    <property type="match status" value="1"/>
</dbReference>
<evidence type="ECO:0000256" key="4">
    <source>
        <dbReference type="ARBA" id="ARBA00023211"/>
    </source>
</evidence>
<evidence type="ECO:0000256" key="8">
    <source>
        <dbReference type="NCBIfam" id="TIGR03217"/>
    </source>
</evidence>
<evidence type="ECO:0000256" key="6">
    <source>
        <dbReference type="ARBA" id="ARBA00023518"/>
    </source>
</evidence>
<dbReference type="STRING" id="1555112.LIP_2173"/>
<feature type="binding site" evidence="7">
    <location>
        <position position="192"/>
    </location>
    <ligand>
        <name>Mn(2+)</name>
        <dbReference type="ChEBI" id="CHEBI:29035"/>
    </ligand>
</feature>
<dbReference type="PROSITE" id="PS50991">
    <property type="entry name" value="PYR_CT"/>
    <property type="match status" value="1"/>
</dbReference>
<keyword evidence="11" id="KW-1185">Reference proteome</keyword>
<dbReference type="InterPro" id="IPR035685">
    <property type="entry name" value="DRE_TIM_HOA"/>
</dbReference>
<feature type="site" description="Transition state stabilizer" evidence="7">
    <location>
        <position position="9"/>
    </location>
</feature>
<feature type="binding site" evidence="7">
    <location>
        <position position="190"/>
    </location>
    <ligand>
        <name>Mn(2+)</name>
        <dbReference type="ChEBI" id="CHEBI:29035"/>
    </ligand>
</feature>
<evidence type="ECO:0000256" key="7">
    <source>
        <dbReference type="HAMAP-Rule" id="MF_01656"/>
    </source>
</evidence>
<protein>
    <recommendedName>
        <fullName evidence="7 8">4-hydroxy-2-oxovalerate aldolase</fullName>
        <shortName evidence="7">HOA</shortName>
        <ecNumber evidence="7 8">4.1.3.39</ecNumber>
    </recommendedName>
    <alternativeName>
        <fullName evidence="7">4-hydroxy-2-keto-pentanoic acid aldolase</fullName>
    </alternativeName>
    <alternativeName>
        <fullName evidence="7">4-hydroxy-2-oxopentanoate aldolase</fullName>
    </alternativeName>
</protein>
<dbReference type="PANTHER" id="PTHR10277:SF9">
    <property type="entry name" value="2-ISOPROPYLMALATE SYNTHASE 1, CHLOROPLASTIC-RELATED"/>
    <property type="match status" value="1"/>
</dbReference>
<evidence type="ECO:0000313" key="11">
    <source>
        <dbReference type="Proteomes" id="UP000065807"/>
    </source>
</evidence>
<sequence length="339" mass="35346">MVLADVTLRDGSHTVNHSFTTEQVRRVVAGLDRAGVPIVEVCHGDGLGGSSYQYGFSAVPELELIEAAAQTARRAKISVLLLPGIGVRDDLRQAAALGATVARIATHVTEADIAEQHIGLAKELGMTAVGFLMMAHTGSPEVVARQGRIMERAGADVVYVVDSAGAMTMEDVHARVSALREALACDVGFHAHNNLGLGVGNTITAARAGATWLDGSMCGFGAGAGNAQTEALVAVLQKLGYECGVDLLPLLDAADAVVRPLLPRPQVLDSKSLILGFAGVYSSFLLHAERAAERFDVDPREVLVEAGRLKSVGGQEDILVEIALGLSTRGAGQAEAVTR</sequence>
<accession>A0A0K2SMF6</accession>
<dbReference type="NCBIfam" id="TIGR03217">
    <property type="entry name" value="4OH_2_O_val_ald"/>
    <property type="match status" value="1"/>
</dbReference>
<dbReference type="EMBL" id="AP014924">
    <property type="protein sequence ID" value="BAS28014.1"/>
    <property type="molecule type" value="Genomic_DNA"/>
</dbReference>
<dbReference type="SUPFAM" id="SSF51569">
    <property type="entry name" value="Aldolase"/>
    <property type="match status" value="1"/>
</dbReference>
<dbReference type="KEGG" id="lpil:LIP_2173"/>
<evidence type="ECO:0000256" key="1">
    <source>
        <dbReference type="ARBA" id="ARBA00008944"/>
    </source>
</evidence>
<keyword evidence="3 7" id="KW-0058">Aromatic hydrocarbons catabolism</keyword>
<keyword evidence="4 7" id="KW-0464">Manganese</keyword>
<dbReference type="EC" id="4.1.3.39" evidence="7 8"/>
<dbReference type="InterPro" id="IPR017629">
    <property type="entry name" value="4OH_2_O-val_aldolase"/>
</dbReference>
<evidence type="ECO:0000256" key="3">
    <source>
        <dbReference type="ARBA" id="ARBA00022797"/>
    </source>
</evidence>
<keyword evidence="5 7" id="KW-0456">Lyase</keyword>
<proteinExistence type="inferred from homology"/>
<feature type="binding site" evidence="7">
    <location>
        <position position="163"/>
    </location>
    <ligand>
        <name>substrate</name>
    </ligand>
</feature>
<feature type="domain" description="Pyruvate carboxyltransferase" evidence="9">
    <location>
        <begin position="1"/>
        <end position="251"/>
    </location>
</feature>
<feature type="binding site" evidence="7">
    <location>
        <begin position="9"/>
        <end position="10"/>
    </location>
    <ligand>
        <name>substrate</name>
    </ligand>
</feature>
<reference evidence="11" key="1">
    <citation type="submission" date="2015-07" db="EMBL/GenBank/DDBJ databases">
        <title>Complete genome sequence and phylogenetic analysis of Limnochorda pilosa.</title>
        <authorList>
            <person name="Watanabe M."/>
            <person name="Kojima H."/>
            <person name="Fukui M."/>
        </authorList>
    </citation>
    <scope>NUCLEOTIDE SEQUENCE [LARGE SCALE GENOMIC DNA]</scope>
    <source>
        <strain evidence="11">HC45</strain>
    </source>
</reference>
<dbReference type="NCBIfam" id="NF006049">
    <property type="entry name" value="PRK08195.1"/>
    <property type="match status" value="1"/>
</dbReference>
<dbReference type="InterPro" id="IPR000891">
    <property type="entry name" value="PYR_CT"/>
</dbReference>
<evidence type="ECO:0000256" key="2">
    <source>
        <dbReference type="ARBA" id="ARBA00022723"/>
    </source>
</evidence>
<name>A0A0K2SMF6_LIMPI</name>